<keyword evidence="3" id="KW-1185">Reference proteome</keyword>
<accession>A0ABS5EKC1</accession>
<feature type="coiled-coil region" evidence="1">
    <location>
        <begin position="17"/>
        <end position="65"/>
    </location>
</feature>
<evidence type="ECO:0000313" key="3">
    <source>
        <dbReference type="Proteomes" id="UP000698752"/>
    </source>
</evidence>
<dbReference type="Proteomes" id="UP000698752">
    <property type="component" value="Unassembled WGS sequence"/>
</dbReference>
<comment type="caution">
    <text evidence="2">The sequence shown here is derived from an EMBL/GenBank/DDBJ whole genome shotgun (WGS) entry which is preliminary data.</text>
</comment>
<sequence length="205" mass="22057">MLAIFVGLGFWSYQGGLDLARSEVTALERRLDTLSSESRATYARNTQLEGELRQSREDNTGLQRRYERDVPTGDAAALFSLAQARIAAGVPRDRVAQLMRDAGPVQRCEGRATSRRFAVAYGPRLPDNAGIELLEGLIRVVVSAPNQTDDLTRAATVVISVVGQDPVTLTGLPQRHAITLGNAELALSVTSEIRGFATASLSSCS</sequence>
<evidence type="ECO:0000313" key="2">
    <source>
        <dbReference type="EMBL" id="MBR0651480.1"/>
    </source>
</evidence>
<gene>
    <name evidence="2" type="ORF">GXW78_17555</name>
</gene>
<reference evidence="3" key="1">
    <citation type="journal article" date="2021" name="Syst. Appl. Microbiol.">
        <title>Roseomonas hellenica sp. nov., isolated from roots of wild-growing Alkanna tinctoria.</title>
        <authorList>
            <person name="Rat A."/>
            <person name="Naranjo H.D."/>
            <person name="Lebbe L."/>
            <person name="Cnockaert M."/>
            <person name="Krigas N."/>
            <person name="Grigoriadou K."/>
            <person name="Maloupa E."/>
            <person name="Willems A."/>
        </authorList>
    </citation>
    <scope>NUCLEOTIDE SEQUENCE [LARGE SCALE GENOMIC DNA]</scope>
    <source>
        <strain evidence="3">LMG 31159</strain>
    </source>
</reference>
<dbReference type="EMBL" id="JAAEDI010000018">
    <property type="protein sequence ID" value="MBR0651480.1"/>
    <property type="molecule type" value="Genomic_DNA"/>
</dbReference>
<protein>
    <submittedName>
        <fullName evidence="2">Uncharacterized protein</fullName>
    </submittedName>
</protein>
<keyword evidence="1" id="KW-0175">Coiled coil</keyword>
<evidence type="ECO:0000256" key="1">
    <source>
        <dbReference type="SAM" id="Coils"/>
    </source>
</evidence>
<dbReference type="RefSeq" id="WP_211870142.1">
    <property type="nucleotide sequence ID" value="NZ_JAAEDI010000018.1"/>
</dbReference>
<name>A0ABS5EKC1_9PROT</name>
<organism evidence="2 3">
    <name type="scientific">Neoroseomonas terrae</name>
    <dbReference type="NCBI Taxonomy" id="424799"/>
    <lineage>
        <taxon>Bacteria</taxon>
        <taxon>Pseudomonadati</taxon>
        <taxon>Pseudomonadota</taxon>
        <taxon>Alphaproteobacteria</taxon>
        <taxon>Acetobacterales</taxon>
        <taxon>Acetobacteraceae</taxon>
        <taxon>Neoroseomonas</taxon>
    </lineage>
</organism>
<proteinExistence type="predicted"/>